<proteinExistence type="predicted"/>
<accession>A0ACC1JCC3</accession>
<organism evidence="1 2">
    <name type="scientific">Linderina macrospora</name>
    <dbReference type="NCBI Taxonomy" id="4868"/>
    <lineage>
        <taxon>Eukaryota</taxon>
        <taxon>Fungi</taxon>
        <taxon>Fungi incertae sedis</taxon>
        <taxon>Zoopagomycota</taxon>
        <taxon>Kickxellomycotina</taxon>
        <taxon>Kickxellomycetes</taxon>
        <taxon>Kickxellales</taxon>
        <taxon>Kickxellaceae</taxon>
        <taxon>Linderina</taxon>
    </lineage>
</organism>
<comment type="caution">
    <text evidence="1">The sequence shown here is derived from an EMBL/GenBank/DDBJ whole genome shotgun (WGS) entry which is preliminary data.</text>
</comment>
<gene>
    <name evidence="1" type="ORF">FBU59_002076</name>
</gene>
<dbReference type="EMBL" id="JANBPW010001083">
    <property type="protein sequence ID" value="KAJ1946240.1"/>
    <property type="molecule type" value="Genomic_DNA"/>
</dbReference>
<keyword evidence="2" id="KW-1185">Reference proteome</keyword>
<evidence type="ECO:0000313" key="1">
    <source>
        <dbReference type="EMBL" id="KAJ1946240.1"/>
    </source>
</evidence>
<evidence type="ECO:0000313" key="2">
    <source>
        <dbReference type="Proteomes" id="UP001150603"/>
    </source>
</evidence>
<protein>
    <submittedName>
        <fullName evidence="1">Uncharacterized protein</fullName>
    </submittedName>
</protein>
<dbReference type="Proteomes" id="UP001150603">
    <property type="component" value="Unassembled WGS sequence"/>
</dbReference>
<sequence>MAADTQEYVTRLCAAVAQPTSTYKDFARIEDYVNEDPERIKDFPDTAFSKLMIQCTVIIDTNSLLGRHEFPREWKSNIRFLVKYGKLHLVTDVHIAMYNDSHQPLELDKELAKIAADIGVPLPNVRSIIFLGEGVFSAGRWQTAEIRNWEANEAVSLLKLLFPQVDDLKYFLHNPIPANIMWLCEHIVSLSVNVEYIRGRPNLPPVSIGCLRILHLLNIGGIISWRLFKAIRGVLSFNALKELSMQFTRRARNLALFPGDNQQVRFPVLDTLSISGSSYVYYDIFAYFLDCAIKTMHIVDEPSDFGSINQHALKFVKNLAVDYSAGKSACTVYSAASIDRLFKLRSSVESAIFNGIRCPLPHDTKWINLQILKFKASVATADGLANLVAQLPVLQVLDVDCETTVANNVDESVFIDEIARITELGQVMDPDDDSPINESIEQVSIIVKNIFDYVRLCELISRLPKVSEVKVHRLFIKDVQDSLRDDFGITRSVDVAAYPGTF</sequence>
<reference evidence="1" key="1">
    <citation type="submission" date="2022-07" db="EMBL/GenBank/DDBJ databases">
        <title>Phylogenomic reconstructions and comparative analyses of Kickxellomycotina fungi.</title>
        <authorList>
            <person name="Reynolds N.K."/>
            <person name="Stajich J.E."/>
            <person name="Barry K."/>
            <person name="Grigoriev I.V."/>
            <person name="Crous P."/>
            <person name="Smith M.E."/>
        </authorList>
    </citation>
    <scope>NUCLEOTIDE SEQUENCE</scope>
    <source>
        <strain evidence="1">NRRL 5244</strain>
    </source>
</reference>
<name>A0ACC1JCC3_9FUNG</name>